<dbReference type="RefSeq" id="WP_122823388.1">
    <property type="nucleotide sequence ID" value="NZ_CP033325.1"/>
</dbReference>
<dbReference type="Gene3D" id="3.90.180.10">
    <property type="entry name" value="Medium-chain alcohol dehydrogenases, catalytic domain"/>
    <property type="match status" value="1"/>
</dbReference>
<keyword evidence="1" id="KW-0521">NADP</keyword>
<dbReference type="InterPro" id="IPR036291">
    <property type="entry name" value="NAD(P)-bd_dom_sf"/>
</dbReference>
<gene>
    <name evidence="4" type="ORF">ACFO3F_12110</name>
</gene>
<feature type="domain" description="Enoyl reductase (ER)" evidence="3">
    <location>
        <begin position="13"/>
        <end position="320"/>
    </location>
</feature>
<feature type="region of interest" description="Disordered" evidence="2">
    <location>
        <begin position="1"/>
        <end position="29"/>
    </location>
</feature>
<dbReference type="EMBL" id="JBHSGF010000008">
    <property type="protein sequence ID" value="MFC4555994.1"/>
    <property type="molecule type" value="Genomic_DNA"/>
</dbReference>
<protein>
    <submittedName>
        <fullName evidence="4">Zinc-binding dehydrogenase</fullName>
    </submittedName>
</protein>
<dbReference type="SMART" id="SM00829">
    <property type="entry name" value="PKS_ER"/>
    <property type="match status" value="1"/>
</dbReference>
<accession>A0ABV9DDV8</accession>
<organism evidence="4 5">
    <name type="scientific">Georgenia faecalis</name>
    <dbReference type="NCBI Taxonomy" id="2483799"/>
    <lineage>
        <taxon>Bacteria</taxon>
        <taxon>Bacillati</taxon>
        <taxon>Actinomycetota</taxon>
        <taxon>Actinomycetes</taxon>
        <taxon>Micrococcales</taxon>
        <taxon>Bogoriellaceae</taxon>
        <taxon>Georgenia</taxon>
    </lineage>
</organism>
<evidence type="ECO:0000256" key="2">
    <source>
        <dbReference type="SAM" id="MobiDB-lite"/>
    </source>
</evidence>
<evidence type="ECO:0000313" key="5">
    <source>
        <dbReference type="Proteomes" id="UP001595955"/>
    </source>
</evidence>
<dbReference type="PANTHER" id="PTHR44154">
    <property type="entry name" value="QUINONE OXIDOREDUCTASE"/>
    <property type="match status" value="1"/>
</dbReference>
<dbReference type="InterPro" id="IPR051603">
    <property type="entry name" value="Zinc-ADH_QOR/CCCR"/>
</dbReference>
<evidence type="ECO:0000313" key="4">
    <source>
        <dbReference type="EMBL" id="MFC4555994.1"/>
    </source>
</evidence>
<keyword evidence="5" id="KW-1185">Reference proteome</keyword>
<dbReference type="InterPro" id="IPR011032">
    <property type="entry name" value="GroES-like_sf"/>
</dbReference>
<dbReference type="SUPFAM" id="SSF51735">
    <property type="entry name" value="NAD(P)-binding Rossmann-fold domains"/>
    <property type="match status" value="1"/>
</dbReference>
<dbReference type="Proteomes" id="UP001595955">
    <property type="component" value="Unassembled WGS sequence"/>
</dbReference>
<name>A0ABV9DDV8_9MICO</name>
<dbReference type="Pfam" id="PF00107">
    <property type="entry name" value="ADH_zinc_N"/>
    <property type="match status" value="1"/>
</dbReference>
<evidence type="ECO:0000259" key="3">
    <source>
        <dbReference type="SMART" id="SM00829"/>
    </source>
</evidence>
<dbReference type="InterPro" id="IPR020843">
    <property type="entry name" value="ER"/>
</dbReference>
<reference evidence="5" key="1">
    <citation type="journal article" date="2019" name="Int. J. Syst. Evol. Microbiol.">
        <title>The Global Catalogue of Microorganisms (GCM) 10K type strain sequencing project: providing services to taxonomists for standard genome sequencing and annotation.</title>
        <authorList>
            <consortium name="The Broad Institute Genomics Platform"/>
            <consortium name="The Broad Institute Genome Sequencing Center for Infectious Disease"/>
            <person name="Wu L."/>
            <person name="Ma J."/>
        </authorList>
    </citation>
    <scope>NUCLEOTIDE SEQUENCE [LARGE SCALE GENOMIC DNA]</scope>
    <source>
        <strain evidence="5">JCM 3369</strain>
    </source>
</reference>
<dbReference type="Pfam" id="PF08240">
    <property type="entry name" value="ADH_N"/>
    <property type="match status" value="1"/>
</dbReference>
<comment type="caution">
    <text evidence="4">The sequence shown here is derived from an EMBL/GenBank/DDBJ whole genome shotgun (WGS) entry which is preliminary data.</text>
</comment>
<dbReference type="PANTHER" id="PTHR44154:SF1">
    <property type="entry name" value="QUINONE OXIDOREDUCTASE"/>
    <property type="match status" value="1"/>
</dbReference>
<dbReference type="SUPFAM" id="SSF50129">
    <property type="entry name" value="GroES-like"/>
    <property type="match status" value="1"/>
</dbReference>
<sequence length="330" mass="34314">MMTVRATAQDARDPLSGVTVADVADPGPPEAGWVPVDVRAAALNHHDLWSLRGVGLPADRLPMVLGTDAAGTDPDGRAVLVHAVLSTPGWEGDETLDPARTLLSERYPGTLAERVWVPARNLVPKHPDLTWAEAACLPTAYLTAYRLLFTAAALRPGRTVLVQGAGGGVATAAIVLGRAAGLRVWVTSRDEAKRARALEIGAHAAFATGERLPEQVDAVVETVGEATWGHSLRALRPGGTVAVAGATSGAMPPADLNRIFFRSLRVVGATMGTRDELVAVQEMLVATGARPVVDDVLPLSAAPQALARLAGGDVVGKLVLTVGAPARREP</sequence>
<evidence type="ECO:0000256" key="1">
    <source>
        <dbReference type="ARBA" id="ARBA00022857"/>
    </source>
</evidence>
<dbReference type="InterPro" id="IPR013149">
    <property type="entry name" value="ADH-like_C"/>
</dbReference>
<dbReference type="InterPro" id="IPR013154">
    <property type="entry name" value="ADH-like_N"/>
</dbReference>
<proteinExistence type="predicted"/>